<feature type="transmembrane region" description="Helical" evidence="1">
    <location>
        <begin position="12"/>
        <end position="35"/>
    </location>
</feature>
<keyword evidence="1" id="KW-0472">Membrane</keyword>
<evidence type="ECO:0000313" key="2">
    <source>
        <dbReference type="EMBL" id="ARK31365.1"/>
    </source>
</evidence>
<sequence>MLVKYYFHLNLFYSAIYFVPILPHVSSIVQFLLCLKLGRGQFCEFLKSKLEISEFDDDKGYTHLTLMNMGVPAIYTTNQDNVMEKGYEKYGKRYRKIIQLEDFAETKLSEQLYIKFHGDLGSPETIVFTTEDYEKRMNETQNALNIRLRSDLLAKNLLFVGYSFRDINIQQMFAELNEAFFGKLPVSYMIAYKYSEELQILCDEYGIILIDPLKECPAIENHETAFKHFLKRVLEEARIKKLDNEMKEFFTPTSSRPVKVVNKQKIELLEEIVNRNSFSVGIKAFRQICDASNIPSDFEKRIVNAFIQLAKSVNNDKDTESLNAAIFNLKISEPLNKLEILSTLMATANVRSPKCKYGSDNFFIRIQVISQGCYIVAAAKAIEKVYSWGWKPTPSLSSNINDWIEYGANFETLPEQLQQYVLPWVNKMRNDCKTVAEHPIKRQQRLLEYSSFVSSKSLNENEVKLLCEFISE</sequence>
<keyword evidence="3" id="KW-1185">Reference proteome</keyword>
<evidence type="ECO:0000313" key="3">
    <source>
        <dbReference type="Proteomes" id="UP000193006"/>
    </source>
</evidence>
<evidence type="ECO:0000256" key="1">
    <source>
        <dbReference type="SAM" id="Phobius"/>
    </source>
</evidence>
<dbReference type="Pfam" id="PF13289">
    <property type="entry name" value="SIR2_2"/>
    <property type="match status" value="1"/>
</dbReference>
<gene>
    <name evidence="2" type="ORF">BkAM31D_16725</name>
</gene>
<organism evidence="2 3">
    <name type="scientific">Halalkalibacter krulwichiae</name>
    <dbReference type="NCBI Taxonomy" id="199441"/>
    <lineage>
        <taxon>Bacteria</taxon>
        <taxon>Bacillati</taxon>
        <taxon>Bacillota</taxon>
        <taxon>Bacilli</taxon>
        <taxon>Bacillales</taxon>
        <taxon>Bacillaceae</taxon>
        <taxon>Halalkalibacter</taxon>
    </lineage>
</organism>
<dbReference type="KEGG" id="bkw:BkAM31D_16725"/>
<accession>A0A1X9MD51</accession>
<dbReference type="STRING" id="199441.BkAM31D_16725"/>
<dbReference type="AlphaFoldDB" id="A0A1X9MD51"/>
<dbReference type="EMBL" id="CP020814">
    <property type="protein sequence ID" value="ARK31365.1"/>
    <property type="molecule type" value="Genomic_DNA"/>
</dbReference>
<reference evidence="2 3" key="1">
    <citation type="submission" date="2017-04" db="EMBL/GenBank/DDBJ databases">
        <title>Bacillus krulwichiae AM31D Genome sequencing and assembly.</title>
        <authorList>
            <person name="Krulwich T.A."/>
            <person name="Anastor L."/>
            <person name="Ehrlich R."/>
            <person name="Ehrlich G.D."/>
            <person name="Janto B."/>
        </authorList>
    </citation>
    <scope>NUCLEOTIDE SEQUENCE [LARGE SCALE GENOMIC DNA]</scope>
    <source>
        <strain evidence="2 3">AM31D</strain>
    </source>
</reference>
<name>A0A1X9MD51_9BACI</name>
<protein>
    <submittedName>
        <fullName evidence="2">Uncharacterized protein</fullName>
    </submittedName>
</protein>
<dbReference type="Proteomes" id="UP000193006">
    <property type="component" value="Chromosome"/>
</dbReference>
<proteinExistence type="predicted"/>
<keyword evidence="1" id="KW-0812">Transmembrane</keyword>
<keyword evidence="1" id="KW-1133">Transmembrane helix</keyword>